<sequence length="725" mass="79990">MTLSNNSISRANKRFSPTRPSSSSSSSSFSAHRHRNHDNEDAQVVDLVKLKERFDKQLPKYGFLWRSMANARLPKDAAVKGGGAYGEKENVNPPSPSQWQQAAADDDSSVGVGVGQLGTIDGNDGGGEESSTTPTSLLDAILNKQPVSLRVASKSSPNHGLCLCGAECDCVDPIIEIIDNEDASVFDVNVDEELADSTDDESVMNSRRTAFKLEDNVDGAGSLDHEKIAAHEEESDDDESVVLLTRTPKKKMFIIDSDEEDGSDELNNGNDSSVIEDDHQQNDLDDPENGRGGDNNDESSKSISTYGISSTSSRRTSNRLRVSIPTSEDLDFIDSDGDESEKEWLEISSSEEEDNVSPPKRPNTIVILSDDEEETESEDDEDEQSAFTISDDSDSSAGSDYSSIHKTRGRGSPPRPTSGGRRATRKTITRENPSKSNTIPKGRTMSNKSQRNNSKSTFRKDRNAITSRTFSEFNKLAFNSKLSSVEVNWSNKLNTTAGITRMRGKLGEKNAHTRVATIELATKVIDDEDRLRATLLHEMCHAAQWLVDGVHKPPHGSHFKKWAALSTRVIGDVEVTTTHDYQIVYKYAWVREVQELNNLVVDFVLVYDMVLMRLNSFCHCCGRCQGKLVEIEVPGSKGDTANGTSYTQKKARKTSDFALFVKEQTPHVRTRLARELSCSPKEVAQSDVMKECGRLWRSQKDAAESSVNVGRDVESVEEQLANMAL</sequence>
<feature type="compositionally biased region" description="Acidic residues" evidence="1">
    <location>
        <begin position="328"/>
        <end position="341"/>
    </location>
</feature>
<gene>
    <name evidence="3" type="ORF">ACHAWU_008083</name>
</gene>
<feature type="compositionally biased region" description="Acidic residues" evidence="1">
    <location>
        <begin position="369"/>
        <end position="384"/>
    </location>
</feature>
<dbReference type="Pfam" id="PF10263">
    <property type="entry name" value="SprT-like"/>
    <property type="match status" value="1"/>
</dbReference>
<dbReference type="PANTHER" id="PTHR23099:SF0">
    <property type="entry name" value="GERM CELL NUCLEAR ACIDIC PROTEIN"/>
    <property type="match status" value="1"/>
</dbReference>
<name>A0ABD3NAM2_9STRA</name>
<dbReference type="InterPro" id="IPR006640">
    <property type="entry name" value="SprT-like_domain"/>
</dbReference>
<evidence type="ECO:0000313" key="4">
    <source>
        <dbReference type="Proteomes" id="UP001530293"/>
    </source>
</evidence>
<feature type="compositionally biased region" description="Low complexity" evidence="1">
    <location>
        <begin position="301"/>
        <end position="323"/>
    </location>
</feature>
<dbReference type="SMART" id="SM00731">
    <property type="entry name" value="SprT"/>
    <property type="match status" value="1"/>
</dbReference>
<organism evidence="3 4">
    <name type="scientific">Discostella pseudostelligera</name>
    <dbReference type="NCBI Taxonomy" id="259834"/>
    <lineage>
        <taxon>Eukaryota</taxon>
        <taxon>Sar</taxon>
        <taxon>Stramenopiles</taxon>
        <taxon>Ochrophyta</taxon>
        <taxon>Bacillariophyta</taxon>
        <taxon>Coscinodiscophyceae</taxon>
        <taxon>Thalassiosirophycidae</taxon>
        <taxon>Stephanodiscales</taxon>
        <taxon>Stephanodiscaceae</taxon>
        <taxon>Discostella</taxon>
    </lineage>
</organism>
<dbReference type="Proteomes" id="UP001530293">
    <property type="component" value="Unassembled WGS sequence"/>
</dbReference>
<keyword evidence="4" id="KW-1185">Reference proteome</keyword>
<reference evidence="3 4" key="1">
    <citation type="submission" date="2024-10" db="EMBL/GenBank/DDBJ databases">
        <title>Updated reference genomes for cyclostephanoid diatoms.</title>
        <authorList>
            <person name="Roberts W.R."/>
            <person name="Alverson A.J."/>
        </authorList>
    </citation>
    <scope>NUCLEOTIDE SEQUENCE [LARGE SCALE GENOMIC DNA]</scope>
    <source>
        <strain evidence="3 4">AJA232-27</strain>
    </source>
</reference>
<feature type="domain" description="SprT-like" evidence="2">
    <location>
        <begin position="463"/>
        <end position="631"/>
    </location>
</feature>
<evidence type="ECO:0000256" key="1">
    <source>
        <dbReference type="SAM" id="MobiDB-lite"/>
    </source>
</evidence>
<feature type="region of interest" description="Disordered" evidence="1">
    <location>
        <begin position="80"/>
        <end position="101"/>
    </location>
</feature>
<accession>A0ABD3NAM2</accession>
<proteinExistence type="predicted"/>
<feature type="compositionally biased region" description="Polar residues" evidence="1">
    <location>
        <begin position="1"/>
        <end position="10"/>
    </location>
</feature>
<feature type="region of interest" description="Disordered" evidence="1">
    <location>
        <begin position="1"/>
        <end position="43"/>
    </location>
</feature>
<feature type="compositionally biased region" description="Polar residues" evidence="1">
    <location>
        <begin position="434"/>
        <end position="456"/>
    </location>
</feature>
<feature type="compositionally biased region" description="Low complexity" evidence="1">
    <location>
        <begin position="14"/>
        <end position="30"/>
    </location>
</feature>
<evidence type="ECO:0000259" key="2">
    <source>
        <dbReference type="SMART" id="SM00731"/>
    </source>
</evidence>
<protein>
    <recommendedName>
        <fullName evidence="2">SprT-like domain-containing protein</fullName>
    </recommendedName>
</protein>
<comment type="caution">
    <text evidence="3">The sequence shown here is derived from an EMBL/GenBank/DDBJ whole genome shotgun (WGS) entry which is preliminary data.</text>
</comment>
<dbReference type="GO" id="GO:0006950">
    <property type="term" value="P:response to stress"/>
    <property type="evidence" value="ECO:0007669"/>
    <property type="project" value="UniProtKB-ARBA"/>
</dbReference>
<evidence type="ECO:0000313" key="3">
    <source>
        <dbReference type="EMBL" id="KAL3772061.1"/>
    </source>
</evidence>
<dbReference type="PANTHER" id="PTHR23099">
    <property type="entry name" value="TRANSCRIPTIONAL REGULATOR"/>
    <property type="match status" value="1"/>
</dbReference>
<dbReference type="EMBL" id="JALLBG020000017">
    <property type="protein sequence ID" value="KAL3772061.1"/>
    <property type="molecule type" value="Genomic_DNA"/>
</dbReference>
<dbReference type="AlphaFoldDB" id="A0ABD3NAM2"/>
<feature type="region of interest" description="Disordered" evidence="1">
    <location>
        <begin position="254"/>
        <end position="463"/>
    </location>
</feature>